<keyword evidence="3" id="KW-0597">Phosphoprotein</keyword>
<dbReference type="GO" id="GO:0005886">
    <property type="term" value="C:plasma membrane"/>
    <property type="evidence" value="ECO:0007669"/>
    <property type="project" value="TreeGrafter"/>
</dbReference>
<organism evidence="7">
    <name type="scientific">uncultured Ramlibacter sp</name>
    <dbReference type="NCBI Taxonomy" id="260755"/>
    <lineage>
        <taxon>Bacteria</taxon>
        <taxon>Pseudomonadati</taxon>
        <taxon>Pseudomonadota</taxon>
        <taxon>Betaproteobacteria</taxon>
        <taxon>Burkholderiales</taxon>
        <taxon>Comamonadaceae</taxon>
        <taxon>Ramlibacter</taxon>
        <taxon>environmental samples</taxon>
    </lineage>
</organism>
<dbReference type="SUPFAM" id="SSF47384">
    <property type="entry name" value="Homodimeric domain of signal transducing histidine kinase"/>
    <property type="match status" value="1"/>
</dbReference>
<accession>A0A6J4P1G8</accession>
<dbReference type="GO" id="GO:0009927">
    <property type="term" value="F:histidine phosphotransfer kinase activity"/>
    <property type="evidence" value="ECO:0007669"/>
    <property type="project" value="TreeGrafter"/>
</dbReference>
<dbReference type="SUPFAM" id="SSF55874">
    <property type="entry name" value="ATPase domain of HSP90 chaperone/DNA topoisomerase II/histidine kinase"/>
    <property type="match status" value="1"/>
</dbReference>
<dbReference type="Gene3D" id="1.10.287.130">
    <property type="match status" value="1"/>
</dbReference>
<dbReference type="EC" id="2.7.13.3" evidence="2"/>
<evidence type="ECO:0000313" key="7">
    <source>
        <dbReference type="EMBL" id="CAA9403719.1"/>
    </source>
</evidence>
<keyword evidence="5" id="KW-0418">Kinase</keyword>
<keyword evidence="4" id="KW-0808">Transferase</keyword>
<evidence type="ECO:0000256" key="1">
    <source>
        <dbReference type="ARBA" id="ARBA00000085"/>
    </source>
</evidence>
<dbReference type="PANTHER" id="PTHR43047:SF72">
    <property type="entry name" value="OSMOSENSING HISTIDINE PROTEIN KINASE SLN1"/>
    <property type="match status" value="1"/>
</dbReference>
<dbReference type="PANTHER" id="PTHR43047">
    <property type="entry name" value="TWO-COMPONENT HISTIDINE PROTEIN KINASE"/>
    <property type="match status" value="1"/>
</dbReference>
<feature type="domain" description="Histidine kinase" evidence="6">
    <location>
        <begin position="160"/>
        <end position="374"/>
    </location>
</feature>
<dbReference type="PRINTS" id="PR00344">
    <property type="entry name" value="BCTRLSENSOR"/>
</dbReference>
<evidence type="ECO:0000256" key="2">
    <source>
        <dbReference type="ARBA" id="ARBA00012438"/>
    </source>
</evidence>
<protein>
    <recommendedName>
        <fullName evidence="2">histidine kinase</fullName>
        <ecNumber evidence="2">2.7.13.3</ecNumber>
    </recommendedName>
</protein>
<proteinExistence type="predicted"/>
<dbReference type="SMART" id="SM00387">
    <property type="entry name" value="HATPase_c"/>
    <property type="match status" value="1"/>
</dbReference>
<dbReference type="InterPro" id="IPR003661">
    <property type="entry name" value="HisK_dim/P_dom"/>
</dbReference>
<dbReference type="Pfam" id="PF00512">
    <property type="entry name" value="HisKA"/>
    <property type="match status" value="1"/>
</dbReference>
<dbReference type="Pfam" id="PF14361">
    <property type="entry name" value="RsbRD_N"/>
    <property type="match status" value="1"/>
</dbReference>
<dbReference type="InterPro" id="IPR005467">
    <property type="entry name" value="His_kinase_dom"/>
</dbReference>
<reference evidence="7" key="1">
    <citation type="submission" date="2020-02" db="EMBL/GenBank/DDBJ databases">
        <authorList>
            <person name="Meier V. D."/>
        </authorList>
    </citation>
    <scope>NUCLEOTIDE SEQUENCE</scope>
    <source>
        <strain evidence="7">AVDCRST_MAG51</strain>
    </source>
</reference>
<dbReference type="InterPro" id="IPR036097">
    <property type="entry name" value="HisK_dim/P_sf"/>
</dbReference>
<evidence type="ECO:0000259" key="6">
    <source>
        <dbReference type="PROSITE" id="PS50109"/>
    </source>
</evidence>
<evidence type="ECO:0000256" key="4">
    <source>
        <dbReference type="ARBA" id="ARBA00022679"/>
    </source>
</evidence>
<dbReference type="InterPro" id="IPR004358">
    <property type="entry name" value="Sig_transdc_His_kin-like_C"/>
</dbReference>
<sequence>MRLSDFLRTHSEQILIAWDEFASTVSHSGEHMDAKALRDHAAQILSEIADDLEAPQSSAQQIAKSRGEGARDEHAVDTAAETHADTRMVSGFSIDSMLTEYRALRASVLRMWGEARAGVGDGDELQQLTRFNEAIDQAIAESVARYTEQVKRSTNLFMGMLGHDIRNPLGTIRLSAELMMRSGQASAPAVGHIVNAAKRIQGIVELIVDFSRAQSAGVMPIHVSPARLGSVAADVLAETRLRHPSTSFVLQGGELDTKGHWDQGRLGQLLSNLLENAVLYGARGTPVMVLLTADADHVSLNVHNQGKIIPLEDREKIFEPCTRGAHDKEQRSSNGLGLGLYICREIVRSHHGKLTVRSSAAEGTTFTCILPRQQPALHAA</sequence>
<comment type="catalytic activity">
    <reaction evidence="1">
        <text>ATP + protein L-histidine = ADP + protein N-phospho-L-histidine.</text>
        <dbReference type="EC" id="2.7.13.3"/>
    </reaction>
</comment>
<dbReference type="EMBL" id="CADCUX010000244">
    <property type="protein sequence ID" value="CAA9403719.1"/>
    <property type="molecule type" value="Genomic_DNA"/>
</dbReference>
<name>A0A6J4P1G8_9BURK</name>
<dbReference type="SMART" id="SM00388">
    <property type="entry name" value="HisKA"/>
    <property type="match status" value="1"/>
</dbReference>
<gene>
    <name evidence="7" type="ORF">AVDCRST_MAG51-1044</name>
</gene>
<dbReference type="GO" id="GO:0000155">
    <property type="term" value="F:phosphorelay sensor kinase activity"/>
    <property type="evidence" value="ECO:0007669"/>
    <property type="project" value="InterPro"/>
</dbReference>
<dbReference type="CDD" id="cd00082">
    <property type="entry name" value="HisKA"/>
    <property type="match status" value="1"/>
</dbReference>
<dbReference type="InterPro" id="IPR003594">
    <property type="entry name" value="HATPase_dom"/>
</dbReference>
<evidence type="ECO:0000256" key="5">
    <source>
        <dbReference type="ARBA" id="ARBA00022777"/>
    </source>
</evidence>
<evidence type="ECO:0000256" key="3">
    <source>
        <dbReference type="ARBA" id="ARBA00022553"/>
    </source>
</evidence>
<dbReference type="InterPro" id="IPR025751">
    <property type="entry name" value="RsbRD_N_dom"/>
</dbReference>
<dbReference type="Gene3D" id="3.30.565.10">
    <property type="entry name" value="Histidine kinase-like ATPase, C-terminal domain"/>
    <property type="match status" value="1"/>
</dbReference>
<dbReference type="InterPro" id="IPR036890">
    <property type="entry name" value="HATPase_C_sf"/>
</dbReference>
<dbReference type="PROSITE" id="PS50109">
    <property type="entry name" value="HIS_KIN"/>
    <property type="match status" value="1"/>
</dbReference>
<dbReference type="Pfam" id="PF02518">
    <property type="entry name" value="HATPase_c"/>
    <property type="match status" value="1"/>
</dbReference>
<dbReference type="AlphaFoldDB" id="A0A6J4P1G8"/>